<organism evidence="2">
    <name type="scientific">freshwater metagenome</name>
    <dbReference type="NCBI Taxonomy" id="449393"/>
    <lineage>
        <taxon>unclassified sequences</taxon>
        <taxon>metagenomes</taxon>
        <taxon>ecological metagenomes</taxon>
    </lineage>
</organism>
<dbReference type="AlphaFoldDB" id="A0A6J6LUJ8"/>
<protein>
    <submittedName>
        <fullName evidence="2">Unannotated protein</fullName>
    </submittedName>
</protein>
<evidence type="ECO:0000256" key="1">
    <source>
        <dbReference type="SAM" id="MobiDB-lite"/>
    </source>
</evidence>
<accession>A0A6J6LUJ8</accession>
<gene>
    <name evidence="2" type="ORF">UFOPK2169_01688</name>
</gene>
<sequence>MTDDEFDVPHPAPVSPHDRTWRHPAEHSLSERQQHLATTPPLGRRLTALTAAVSVVSSVAVLIVAIPRGISTTAEATEEAPATSVPLVKGTARAFATVVDASDRATPAIPLGNGCWLVSTADLDEQSPKWITTSDGQRIKVDTVGEVDDSGLVVVKSSTAQDINTQVAFSELNSDTLIDNYKNYRVMDTTTNALFALAPSLSMTTATPDIPIMTPAPIRNLAVVVDDVERIVGVVVRRGYSTWMLGKETLASIMDMTTGK</sequence>
<evidence type="ECO:0000313" key="2">
    <source>
        <dbReference type="EMBL" id="CAB4665550.1"/>
    </source>
</evidence>
<reference evidence="2" key="1">
    <citation type="submission" date="2020-05" db="EMBL/GenBank/DDBJ databases">
        <authorList>
            <person name="Chiriac C."/>
            <person name="Salcher M."/>
            <person name="Ghai R."/>
            <person name="Kavagutti S V."/>
        </authorList>
    </citation>
    <scope>NUCLEOTIDE SEQUENCE</scope>
</reference>
<feature type="region of interest" description="Disordered" evidence="1">
    <location>
        <begin position="1"/>
        <end position="21"/>
    </location>
</feature>
<proteinExistence type="predicted"/>
<name>A0A6J6LUJ8_9ZZZZ</name>
<dbReference type="EMBL" id="CAEZWE010000103">
    <property type="protein sequence ID" value="CAB4665550.1"/>
    <property type="molecule type" value="Genomic_DNA"/>
</dbReference>